<evidence type="ECO:0000313" key="2">
    <source>
        <dbReference type="EMBL" id="CAB4549097.1"/>
    </source>
</evidence>
<sequence>MGRFDPAAKAARLAQQVRTTDWKGRAKQAVQTLKDEYEAGKRGDDTPAQPIWASPREQLDAVLGLLRSAAPAPAPATAADPADTADTADVERDERRVEPVELADDRPAQDAAAFDADADEVAEALRRVDWTRVRAATAERSSDAARTVRAMAEQVDWTRVQPVAAQVSSALIAAVASGQLGVGGRLGTTVARAIVDQGGLGQHVAARVASQHLAVPAELRRVIDATARDA</sequence>
<name>A0A6J6CD15_9ZZZZ</name>
<reference evidence="2" key="1">
    <citation type="submission" date="2020-05" db="EMBL/GenBank/DDBJ databases">
        <authorList>
            <person name="Chiriac C."/>
            <person name="Salcher M."/>
            <person name="Ghai R."/>
            <person name="Kavagutti S V."/>
        </authorList>
    </citation>
    <scope>NUCLEOTIDE SEQUENCE</scope>
</reference>
<accession>A0A6J6CD15</accession>
<gene>
    <name evidence="2" type="ORF">UFOPK1493_00910</name>
</gene>
<dbReference type="AlphaFoldDB" id="A0A6J6CD15"/>
<proteinExistence type="predicted"/>
<dbReference type="EMBL" id="CAEZSR010000022">
    <property type="protein sequence ID" value="CAB4549097.1"/>
    <property type="molecule type" value="Genomic_DNA"/>
</dbReference>
<feature type="region of interest" description="Disordered" evidence="1">
    <location>
        <begin position="72"/>
        <end position="99"/>
    </location>
</feature>
<feature type="compositionally biased region" description="Basic and acidic residues" evidence="1">
    <location>
        <begin position="89"/>
        <end position="99"/>
    </location>
</feature>
<evidence type="ECO:0000256" key="1">
    <source>
        <dbReference type="SAM" id="MobiDB-lite"/>
    </source>
</evidence>
<feature type="compositionally biased region" description="Low complexity" evidence="1">
    <location>
        <begin position="72"/>
        <end position="87"/>
    </location>
</feature>
<protein>
    <submittedName>
        <fullName evidence="2">Unannotated protein</fullName>
    </submittedName>
</protein>
<organism evidence="2">
    <name type="scientific">freshwater metagenome</name>
    <dbReference type="NCBI Taxonomy" id="449393"/>
    <lineage>
        <taxon>unclassified sequences</taxon>
        <taxon>metagenomes</taxon>
        <taxon>ecological metagenomes</taxon>
    </lineage>
</organism>